<gene>
    <name evidence="2" type="ORF">GPECTOR_2g1452</name>
</gene>
<dbReference type="OrthoDB" id="543192at2759"/>
<keyword evidence="3" id="KW-1185">Reference proteome</keyword>
<feature type="compositionally biased region" description="Basic and acidic residues" evidence="1">
    <location>
        <begin position="122"/>
        <end position="143"/>
    </location>
</feature>
<comment type="caution">
    <text evidence="2">The sequence shown here is derived from an EMBL/GenBank/DDBJ whole genome shotgun (WGS) entry which is preliminary data.</text>
</comment>
<evidence type="ECO:0008006" key="4">
    <source>
        <dbReference type="Google" id="ProtNLM"/>
    </source>
</evidence>
<evidence type="ECO:0000313" key="2">
    <source>
        <dbReference type="EMBL" id="KXZ55901.1"/>
    </source>
</evidence>
<dbReference type="Proteomes" id="UP000075714">
    <property type="component" value="Unassembled WGS sequence"/>
</dbReference>
<feature type="compositionally biased region" description="Low complexity" evidence="1">
    <location>
        <begin position="144"/>
        <end position="159"/>
    </location>
</feature>
<protein>
    <recommendedName>
        <fullName evidence="4">F-box domain-containing protein</fullName>
    </recommendedName>
</protein>
<dbReference type="EMBL" id="LSYV01000003">
    <property type="protein sequence ID" value="KXZ55901.1"/>
    <property type="molecule type" value="Genomic_DNA"/>
</dbReference>
<dbReference type="PANTHER" id="PTHR48125">
    <property type="entry name" value="LP07818P1"/>
    <property type="match status" value="1"/>
</dbReference>
<organism evidence="2 3">
    <name type="scientific">Gonium pectorale</name>
    <name type="common">Green alga</name>
    <dbReference type="NCBI Taxonomy" id="33097"/>
    <lineage>
        <taxon>Eukaryota</taxon>
        <taxon>Viridiplantae</taxon>
        <taxon>Chlorophyta</taxon>
        <taxon>core chlorophytes</taxon>
        <taxon>Chlorophyceae</taxon>
        <taxon>CS clade</taxon>
        <taxon>Chlamydomonadales</taxon>
        <taxon>Volvocaceae</taxon>
        <taxon>Gonium</taxon>
    </lineage>
</organism>
<evidence type="ECO:0000256" key="1">
    <source>
        <dbReference type="SAM" id="MobiDB-lite"/>
    </source>
</evidence>
<feature type="region of interest" description="Disordered" evidence="1">
    <location>
        <begin position="122"/>
        <end position="169"/>
    </location>
</feature>
<name>A0A150H1D2_GONPE</name>
<dbReference type="SUPFAM" id="SSF52047">
    <property type="entry name" value="RNI-like"/>
    <property type="match status" value="1"/>
</dbReference>
<dbReference type="AlphaFoldDB" id="A0A150H1D2"/>
<evidence type="ECO:0000313" key="3">
    <source>
        <dbReference type="Proteomes" id="UP000075714"/>
    </source>
</evidence>
<proteinExistence type="predicted"/>
<feature type="compositionally biased region" description="Basic residues" evidence="1">
    <location>
        <begin position="490"/>
        <end position="501"/>
    </location>
</feature>
<feature type="compositionally biased region" description="Low complexity" evidence="1">
    <location>
        <begin position="502"/>
        <end position="516"/>
    </location>
</feature>
<feature type="region of interest" description="Disordered" evidence="1">
    <location>
        <begin position="476"/>
        <end position="525"/>
    </location>
</feature>
<dbReference type="Gene3D" id="1.20.1280.50">
    <property type="match status" value="1"/>
</dbReference>
<accession>A0A150H1D2</accession>
<feature type="compositionally biased region" description="Basic and acidic residues" evidence="1">
    <location>
        <begin position="160"/>
        <end position="169"/>
    </location>
</feature>
<sequence>MPLQQCAGCGCEIEIDSGLLWCPVPGQAEICCNKRCVVRAQRRRDALASGKPCSGKCKIPPAGSAAIEPECGWGSLSGDVLAALGSRMPLRDRLAAALTCKHWRTQMTRGVTHGELRICDLPREQTRSVDPRGHEDGDTEGHENGAAGADEGGAAADRQGAAREGAEDTVRVLDSGRTLLPQLCSLRLTVADRCHHPDLLRRHLLALGHWSQLRELTVDWEVTPVPLPPPPPPKEGRPPSRQPFRLRRRYAPRAPPPPAPAPPTIMSPTCLGLLGLLTGLQTLSLTARFEDKGLETGLRGLSSLEGLTRLELLRAPPLAGPPDAGVAKWHCVRMDGEPRLITILPRPHPVLPLLKPWSRRDGELAALTRLRCLRADAELLSPPLLEALPRDGLTQLVIERLELQGVSRGGPDADGGHNFFDMDNIGKALERLLGLRTLQLNCYIADNANEGAWAFTTLLGALRRLTQAQLQQLAAAGAVRDAEGPGQHSPARRRRKQRRRPQLAAPASPSPAAASLDTGDGGEPAGTAEIRIQVRASPPWQGVTDTSNASELELTEELLEELSGVVGLTHLDLIATSGDGGDLGRLSQLTALTTLALRFAPACQLWDPRNGLWGILTSCRRLTCLTLYLQADLFAPPVLAALELLPELRQLELVAYSWVRYVPYTRTELRGRLLRIAQREGIGGIGGAGDGGDAGGAGGGASAAAAAAAVGGALPILVSLQEVFVALVDVEEVRQALVNDAQAAAEAAEAAAAPAAAAQAVAGGAGEAAAAAEAALVQAVAADADAVEAADAAEAAAAQAAGAAEAGDPAAAGAAEAAALALAAVAEEAAAAATQAAIAAVAAAEAAEVAEAAEAAEEAEEAEAADTVELLAAAAEERSAAANWEEGEEHADLPQEGVPAAQEPQVVGDTVGAARGEPEPAGEAEVDDGAPPGGDRPRLPLWVLLPVDPSTGGPGDGATAAAAGEAAAPPTARLWEYMSRPLHELSFAQLLRLRSLLLREELVTGPAFLLDQWAPGALERLSLRGFKGLTLSGGAGSGRGGVCWAGAGAVRPRRWRLPELRELMLAVESEEAAAAARATIEAWVAEDPERAPQLGRIVVTHCEGHA</sequence>
<feature type="region of interest" description="Disordered" evidence="1">
    <location>
        <begin position="877"/>
        <end position="939"/>
    </location>
</feature>
<dbReference type="PANTHER" id="PTHR48125:SF10">
    <property type="entry name" value="OS12G0136300 PROTEIN"/>
    <property type="match status" value="1"/>
</dbReference>
<reference evidence="3" key="1">
    <citation type="journal article" date="2016" name="Nat. Commun.">
        <title>The Gonium pectorale genome demonstrates co-option of cell cycle regulation during the evolution of multicellularity.</title>
        <authorList>
            <person name="Hanschen E.R."/>
            <person name="Marriage T.N."/>
            <person name="Ferris P.J."/>
            <person name="Hamaji T."/>
            <person name="Toyoda A."/>
            <person name="Fujiyama A."/>
            <person name="Neme R."/>
            <person name="Noguchi H."/>
            <person name="Minakuchi Y."/>
            <person name="Suzuki M."/>
            <person name="Kawai-Toyooka H."/>
            <person name="Smith D.R."/>
            <person name="Sparks H."/>
            <person name="Anderson J."/>
            <person name="Bakaric R."/>
            <person name="Luria V."/>
            <person name="Karger A."/>
            <person name="Kirschner M.W."/>
            <person name="Durand P.M."/>
            <person name="Michod R.E."/>
            <person name="Nozaki H."/>
            <person name="Olson B.J."/>
        </authorList>
    </citation>
    <scope>NUCLEOTIDE SEQUENCE [LARGE SCALE GENOMIC DNA]</scope>
    <source>
        <strain evidence="3">NIES-2863</strain>
    </source>
</reference>